<protein>
    <submittedName>
        <fullName evidence="7">4Fe-4S ferredoxin</fullName>
    </submittedName>
</protein>
<gene>
    <name evidence="6" type="ORF">C1876_11605</name>
    <name evidence="7" type="ORF">DMP09_04235</name>
</gene>
<evidence type="ECO:0000256" key="3">
    <source>
        <dbReference type="ARBA" id="ARBA00023004"/>
    </source>
</evidence>
<sequence>MMGGPGGNRSIVGVLDEVSSEAIVVHQERCAKVRNRNVSCLKCAEACTSGCIALVDGQLRVDATKCVGCGTCATVCPTCALEARAPSDAELLQASLAARRGDDVVVVCEQLRRAAGGLLDDGGVACVVCLGRVEESLTSGLAAAGVRRVRLACGDCARCAQEHGAVTARLVAQTSNALFAAWGCDARVEVVEGVPASALAAGALPGDATRALDAYFAEPRGNEPVGEQQAATASSFPALVRVMKDGTLPHFVPDRREALLDNLAQLGDPVQHDVATRLWGCVVIDGTTCSSCRMCATFCPTGALRKFDRDDGTFGIDHYPGECVKCGSCRDVCPEHAIVLRDNVRPSYLLEGVVHHYAMRPRPVELGGAHQIVNTMRERMKGNDIFER</sequence>
<feature type="domain" description="4Fe-4S ferredoxin-type" evidence="5">
    <location>
        <begin position="312"/>
        <end position="343"/>
    </location>
</feature>
<dbReference type="InterPro" id="IPR050572">
    <property type="entry name" value="Fe-S_Ferredoxin"/>
</dbReference>
<dbReference type="PROSITE" id="PS00198">
    <property type="entry name" value="4FE4S_FER_1"/>
    <property type="match status" value="2"/>
</dbReference>
<proteinExistence type="predicted"/>
<evidence type="ECO:0000313" key="6">
    <source>
        <dbReference type="EMBL" id="RDB67894.1"/>
    </source>
</evidence>
<dbReference type="OrthoDB" id="6117400at2"/>
<dbReference type="EMBL" id="PPTT01000020">
    <property type="protein sequence ID" value="RDB67894.1"/>
    <property type="molecule type" value="Genomic_DNA"/>
</dbReference>
<evidence type="ECO:0000313" key="9">
    <source>
        <dbReference type="Proteomes" id="UP000270112"/>
    </source>
</evidence>
<dbReference type="PANTHER" id="PTHR43687:SF1">
    <property type="entry name" value="FERREDOXIN III"/>
    <property type="match status" value="1"/>
</dbReference>
<name>A0A3N0J001_9ACTN</name>
<evidence type="ECO:0000313" key="7">
    <source>
        <dbReference type="EMBL" id="RNM42561.1"/>
    </source>
</evidence>
<reference evidence="9" key="2">
    <citation type="submission" date="2018-05" db="EMBL/GenBank/DDBJ databases">
        <title>Genome Sequencing of selected type strains of the family Eggerthellaceae.</title>
        <authorList>
            <person name="Danylec N."/>
            <person name="Stoll D.A."/>
            <person name="Doetsch A."/>
            <person name="Huch M."/>
        </authorList>
    </citation>
    <scope>NUCLEOTIDE SEQUENCE [LARGE SCALE GENOMIC DNA]</scope>
    <source>
        <strain evidence="9">DSM 16107</strain>
    </source>
</reference>
<evidence type="ECO:0000313" key="8">
    <source>
        <dbReference type="Proteomes" id="UP000253817"/>
    </source>
</evidence>
<organism evidence="7 9">
    <name type="scientific">Eggerthella sinensis</name>
    <dbReference type="NCBI Taxonomy" id="242230"/>
    <lineage>
        <taxon>Bacteria</taxon>
        <taxon>Bacillati</taxon>
        <taxon>Actinomycetota</taxon>
        <taxon>Coriobacteriia</taxon>
        <taxon>Eggerthellales</taxon>
        <taxon>Eggerthellaceae</taxon>
        <taxon>Eggerthella</taxon>
    </lineage>
</organism>
<evidence type="ECO:0000256" key="2">
    <source>
        <dbReference type="ARBA" id="ARBA00022723"/>
    </source>
</evidence>
<keyword evidence="2" id="KW-0479">Metal-binding</keyword>
<dbReference type="GO" id="GO:0046872">
    <property type="term" value="F:metal ion binding"/>
    <property type="evidence" value="ECO:0007669"/>
    <property type="project" value="UniProtKB-KW"/>
</dbReference>
<dbReference type="SUPFAM" id="SSF54862">
    <property type="entry name" value="4Fe-4S ferredoxins"/>
    <property type="match status" value="2"/>
</dbReference>
<dbReference type="InterPro" id="IPR017896">
    <property type="entry name" value="4Fe4S_Fe-S-bd"/>
</dbReference>
<keyword evidence="3" id="KW-0408">Iron</keyword>
<dbReference type="Gene3D" id="3.30.70.20">
    <property type="match status" value="2"/>
</dbReference>
<dbReference type="AlphaFoldDB" id="A0A3N0J001"/>
<dbReference type="PROSITE" id="PS51379">
    <property type="entry name" value="4FE4S_FER_2"/>
    <property type="match status" value="3"/>
</dbReference>
<dbReference type="PANTHER" id="PTHR43687">
    <property type="entry name" value="ADENYLYLSULFATE REDUCTASE, BETA SUBUNIT"/>
    <property type="match status" value="1"/>
</dbReference>
<dbReference type="RefSeq" id="WP_114546890.1">
    <property type="nucleotide sequence ID" value="NZ_PPTT01000020.1"/>
</dbReference>
<evidence type="ECO:0000256" key="1">
    <source>
        <dbReference type="ARBA" id="ARBA00022485"/>
    </source>
</evidence>
<feature type="domain" description="4Fe-4S ferredoxin-type" evidence="5">
    <location>
        <begin position="57"/>
        <end position="86"/>
    </location>
</feature>
<comment type="caution">
    <text evidence="7">The sequence shown here is derived from an EMBL/GenBank/DDBJ whole genome shotgun (WGS) entry which is preliminary data.</text>
</comment>
<keyword evidence="4" id="KW-0411">Iron-sulfur</keyword>
<feature type="domain" description="4Fe-4S ferredoxin-type" evidence="5">
    <location>
        <begin position="280"/>
        <end position="310"/>
    </location>
</feature>
<dbReference type="GO" id="GO:0051539">
    <property type="term" value="F:4 iron, 4 sulfur cluster binding"/>
    <property type="evidence" value="ECO:0007669"/>
    <property type="project" value="UniProtKB-KW"/>
</dbReference>
<reference evidence="6 8" key="1">
    <citation type="journal article" date="2018" name="Elife">
        <title>Discovery and characterization of a prevalent human gut bacterial enzyme sufficient for the inactivation of a family of plant toxins.</title>
        <authorList>
            <person name="Koppel N."/>
            <person name="Bisanz J.E."/>
            <person name="Pandelia M.E."/>
            <person name="Turnbaugh P.J."/>
            <person name="Balskus E.P."/>
        </authorList>
    </citation>
    <scope>NUCLEOTIDE SEQUENCE [LARGE SCALE GENOMIC DNA]</scope>
    <source>
        <strain evidence="6 8">DSM 16107</strain>
    </source>
</reference>
<evidence type="ECO:0000259" key="5">
    <source>
        <dbReference type="PROSITE" id="PS51379"/>
    </source>
</evidence>
<accession>A0A3N0J001</accession>
<dbReference type="EMBL" id="QICC01000010">
    <property type="protein sequence ID" value="RNM42561.1"/>
    <property type="molecule type" value="Genomic_DNA"/>
</dbReference>
<keyword evidence="1" id="KW-0004">4Fe-4S</keyword>
<dbReference type="Pfam" id="PF00037">
    <property type="entry name" value="Fer4"/>
    <property type="match status" value="1"/>
</dbReference>
<dbReference type="Pfam" id="PF12838">
    <property type="entry name" value="Fer4_7"/>
    <property type="match status" value="1"/>
</dbReference>
<dbReference type="InterPro" id="IPR017900">
    <property type="entry name" value="4Fe4S_Fe_S_CS"/>
</dbReference>
<dbReference type="Proteomes" id="UP000253817">
    <property type="component" value="Unassembled WGS sequence"/>
</dbReference>
<reference evidence="7" key="3">
    <citation type="journal article" date="2019" name="Microbiol. Resour. Announc.">
        <title>Draft Genome Sequences of Type Strains of Gordonibacter faecihominis, Paraeggerthella hongkongensis, Parvibacter caecicola,Slackia equolifaciens, Slackia faecicanis, and Slackia isoflavoniconvertens.</title>
        <authorList>
            <person name="Danylec N."/>
            <person name="Stoll D.A."/>
            <person name="Dotsch A."/>
            <person name="Huch M."/>
        </authorList>
    </citation>
    <scope>NUCLEOTIDE SEQUENCE</scope>
    <source>
        <strain evidence="7">DSM 16107</strain>
    </source>
</reference>
<keyword evidence="8" id="KW-1185">Reference proteome</keyword>
<dbReference type="Proteomes" id="UP000270112">
    <property type="component" value="Unassembled WGS sequence"/>
</dbReference>
<evidence type="ECO:0000256" key="4">
    <source>
        <dbReference type="ARBA" id="ARBA00023014"/>
    </source>
</evidence>